<sequence length="68" mass="7618">MPDRYPARCRDCGARSDLILRWNAAGEVRIAWDGVARRQVDLRQPRTSTARCGACGSTEIAIEEAEIR</sequence>
<organism evidence="1 2">
    <name type="scientific">Brevundimonas subvibrioides</name>
    <dbReference type="NCBI Taxonomy" id="74313"/>
    <lineage>
        <taxon>Bacteria</taxon>
        <taxon>Pseudomonadati</taxon>
        <taxon>Pseudomonadota</taxon>
        <taxon>Alphaproteobacteria</taxon>
        <taxon>Caulobacterales</taxon>
        <taxon>Caulobacteraceae</taxon>
        <taxon>Brevundimonas</taxon>
    </lineage>
</organism>
<reference evidence="1 2" key="1">
    <citation type="submission" date="2017-03" db="EMBL/GenBank/DDBJ databases">
        <title>Lifting the veil on microbial sulfur biogeochemistry in mining wastewaters.</title>
        <authorList>
            <person name="Kantor R.S."/>
            <person name="Colenbrander Nelson T."/>
            <person name="Marshall S."/>
            <person name="Bennett D."/>
            <person name="Apte S."/>
            <person name="Camacho D."/>
            <person name="Thomas B.C."/>
            <person name="Warren L.A."/>
            <person name="Banfield J.F."/>
        </authorList>
    </citation>
    <scope>NUCLEOTIDE SEQUENCE [LARGE SCALE GENOMIC DNA]</scope>
    <source>
        <strain evidence="1">32-69-9</strain>
    </source>
</reference>
<name>A0A258FHS7_9CAUL</name>
<dbReference type="EMBL" id="NCEB01000030">
    <property type="protein sequence ID" value="OYX31588.1"/>
    <property type="molecule type" value="Genomic_DNA"/>
</dbReference>
<dbReference type="Proteomes" id="UP000215595">
    <property type="component" value="Unassembled WGS sequence"/>
</dbReference>
<gene>
    <name evidence="1" type="ORF">B7Z01_12330</name>
</gene>
<proteinExistence type="predicted"/>
<comment type="caution">
    <text evidence="1">The sequence shown here is derived from an EMBL/GenBank/DDBJ whole genome shotgun (WGS) entry which is preliminary data.</text>
</comment>
<dbReference type="AlphaFoldDB" id="A0A258FHS7"/>
<accession>A0A258FHS7</accession>
<evidence type="ECO:0000313" key="1">
    <source>
        <dbReference type="EMBL" id="OYX31588.1"/>
    </source>
</evidence>
<evidence type="ECO:0000313" key="2">
    <source>
        <dbReference type="Proteomes" id="UP000215595"/>
    </source>
</evidence>
<protein>
    <submittedName>
        <fullName evidence="1">Uncharacterized protein</fullName>
    </submittedName>
</protein>